<dbReference type="EMBL" id="CM035444">
    <property type="protein sequence ID" value="KAH7276890.1"/>
    <property type="molecule type" value="Genomic_DNA"/>
</dbReference>
<evidence type="ECO:0000313" key="4">
    <source>
        <dbReference type="EMBL" id="KAH7276890.1"/>
    </source>
</evidence>
<proteinExistence type="predicted"/>
<evidence type="ECO:0000259" key="3">
    <source>
        <dbReference type="Pfam" id="PF04765"/>
    </source>
</evidence>
<sequence length="791" mass="91189">MASYTQGGSCYSASLRAPDHHGDVDLKKVPANGGTDGKHSHRFSAEAQGSSRTFLRNHHHRVKRSGRSFFRSGPRVGVVAFLVLCIVSITIFGGDYLFSLVRNHAGYQESDTEDYPDKDKVRALMFGKVHVQNEELLNRDSRYWERDDRIRDYDPDIKHAALKDPVVQRNESDILYKVNPKSTHNTEKENIFSNNFYLRDSNRKVKPILKQNHLSNNTTSENTNLDREGNVALSEESKLSKTNQNFDSFANYNQKILDIRVSAKQTNDGCIMLSDHANLSNYKNLERHQHLHHDDDVEDEEYHNLISEIDQSKALVDKFNQSKLEVSNVSDGDITIKLNNAQYFTSEEKLSSSHNLDAGKDIMSMDLKKGQHLATWDKVASEYSSDLRGVNASLEFRAFRQGIFSGNRQDLWMQQESWKSKHRHRSESPCEIKFLETTEGLAVPETSSQFENFSLSYVEMEYPQGLAGWEPRFAGHQTLAQRNQSFKAEDQTVHCGFVQAAGQFKTTGFDLSDEDIQYLHTCRIGVSSCIFGGSDNIRSPRNRMLTGSFKKDVCFVMFVDQSTLNVMQQEGQEVDKKGHLGPWKIVLVRKMPYTDARRVGKIPKFLTHRLFPSARYSIWLDSKLRLQSDPVLILEYFLWRAGHEYAISNHYDRHCVWEEVQQNKKLNKYNHNAIDEQFFFYQADGLTRFNASDPEKLLPSNVPEGSFIIRAHTPMSNLFSCLWFNEVDRFTSRDQLSFAYTYMKFLRTNPNKKFHLNMFKDCERKSIAKLFRHRKGALGTFESHADQEAIQ</sequence>
<comment type="caution">
    <text evidence="4">The sequence shown here is derived from an EMBL/GenBank/DDBJ whole genome shotgun (WGS) entry which is preliminary data.</text>
</comment>
<dbReference type="OrthoDB" id="1905162at2759"/>
<dbReference type="InterPro" id="IPR006852">
    <property type="entry name" value="TOD1_MUCI70"/>
</dbReference>
<reference evidence="4" key="1">
    <citation type="submission" date="2021-08" db="EMBL/GenBank/DDBJ databases">
        <title>WGS assembly of Ceratopteris richardii.</title>
        <authorList>
            <person name="Marchant D.B."/>
            <person name="Chen G."/>
            <person name="Jenkins J."/>
            <person name="Shu S."/>
            <person name="Leebens-Mack J."/>
            <person name="Grimwood J."/>
            <person name="Schmutz J."/>
            <person name="Soltis P."/>
            <person name="Soltis D."/>
            <person name="Chen Z.-H."/>
        </authorList>
    </citation>
    <scope>NUCLEOTIDE SEQUENCE</scope>
    <source>
        <strain evidence="4">Whitten #5841</strain>
        <tissue evidence="4">Leaf</tissue>
    </source>
</reference>
<evidence type="ECO:0000313" key="5">
    <source>
        <dbReference type="Proteomes" id="UP000825935"/>
    </source>
</evidence>
<feature type="domain" description="TOD1/MUCI70 glycosyltransferase-like" evidence="3">
    <location>
        <begin position="455"/>
        <end position="773"/>
    </location>
</feature>
<feature type="region of interest" description="Disordered" evidence="1">
    <location>
        <begin position="21"/>
        <end position="50"/>
    </location>
</feature>
<name>A0A8T2PZM5_CERRI</name>
<dbReference type="PANTHER" id="PTHR12956:SF24">
    <property type="entry name" value="TRANSMEMBRANE PROTEIN (DUF616)"/>
    <property type="match status" value="1"/>
</dbReference>
<organism evidence="4 5">
    <name type="scientific">Ceratopteris richardii</name>
    <name type="common">Triangle waterfern</name>
    <dbReference type="NCBI Taxonomy" id="49495"/>
    <lineage>
        <taxon>Eukaryota</taxon>
        <taxon>Viridiplantae</taxon>
        <taxon>Streptophyta</taxon>
        <taxon>Embryophyta</taxon>
        <taxon>Tracheophyta</taxon>
        <taxon>Polypodiopsida</taxon>
        <taxon>Polypodiidae</taxon>
        <taxon>Polypodiales</taxon>
        <taxon>Pteridineae</taxon>
        <taxon>Pteridaceae</taxon>
        <taxon>Parkerioideae</taxon>
        <taxon>Ceratopteris</taxon>
    </lineage>
</organism>
<feature type="transmembrane region" description="Helical" evidence="2">
    <location>
        <begin position="76"/>
        <end position="98"/>
    </location>
</feature>
<protein>
    <recommendedName>
        <fullName evidence="3">TOD1/MUCI70 glycosyltransferase-like domain-containing protein</fullName>
    </recommendedName>
</protein>
<gene>
    <name evidence="4" type="ORF">KP509_39G025600</name>
</gene>
<evidence type="ECO:0000256" key="1">
    <source>
        <dbReference type="SAM" id="MobiDB-lite"/>
    </source>
</evidence>
<evidence type="ECO:0000256" key="2">
    <source>
        <dbReference type="SAM" id="Phobius"/>
    </source>
</evidence>
<keyword evidence="5" id="KW-1185">Reference proteome</keyword>
<keyword evidence="2" id="KW-0472">Membrane</keyword>
<dbReference type="PANTHER" id="PTHR12956">
    <property type="entry name" value="ALKALINE CERAMIDASE-RELATED"/>
    <property type="match status" value="1"/>
</dbReference>
<keyword evidence="2" id="KW-1133">Transmembrane helix</keyword>
<dbReference type="Proteomes" id="UP000825935">
    <property type="component" value="Chromosome 39"/>
</dbReference>
<keyword evidence="2" id="KW-0812">Transmembrane</keyword>
<accession>A0A8T2PZM5</accession>
<dbReference type="Pfam" id="PF04765">
    <property type="entry name" value="TOD1_MUCI70"/>
    <property type="match status" value="1"/>
</dbReference>
<dbReference type="AlphaFoldDB" id="A0A8T2PZM5"/>
<dbReference type="InterPro" id="IPR048354">
    <property type="entry name" value="TOD1_MUCI70_glycTrfase_dom"/>
</dbReference>